<protein>
    <submittedName>
        <fullName evidence="2">Uncharacterized protein</fullName>
    </submittedName>
</protein>
<reference evidence="2 3" key="1">
    <citation type="journal article" date="2019" name="Int. J. Syst. Evol. Microbiol.">
        <title>The Global Catalogue of Microorganisms (GCM) 10K type strain sequencing project: providing services to taxonomists for standard genome sequencing and annotation.</title>
        <authorList>
            <consortium name="The Broad Institute Genomics Platform"/>
            <consortium name="The Broad Institute Genome Sequencing Center for Infectious Disease"/>
            <person name="Wu L."/>
            <person name="Ma J."/>
        </authorList>
    </citation>
    <scope>NUCLEOTIDE SEQUENCE [LARGE SCALE GENOMIC DNA]</scope>
    <source>
        <strain evidence="2 3">JCM 15572</strain>
    </source>
</reference>
<proteinExistence type="predicted"/>
<name>A0ABN2E7S8_9ACTN</name>
<feature type="region of interest" description="Disordered" evidence="1">
    <location>
        <begin position="53"/>
        <end position="74"/>
    </location>
</feature>
<comment type="caution">
    <text evidence="2">The sequence shown here is derived from an EMBL/GenBank/DDBJ whole genome shotgun (WGS) entry which is preliminary data.</text>
</comment>
<evidence type="ECO:0000256" key="1">
    <source>
        <dbReference type="SAM" id="MobiDB-lite"/>
    </source>
</evidence>
<evidence type="ECO:0000313" key="3">
    <source>
        <dbReference type="Proteomes" id="UP001501705"/>
    </source>
</evidence>
<dbReference type="Proteomes" id="UP001501705">
    <property type="component" value="Unassembled WGS sequence"/>
</dbReference>
<evidence type="ECO:0000313" key="2">
    <source>
        <dbReference type="EMBL" id="GAA1599115.1"/>
    </source>
</evidence>
<accession>A0ABN2E7S8</accession>
<sequence length="74" mass="7847">MTPGMRGVKGPAEGLTPETLLRVLSAARRAAPEAGFPRVIQPPAELQLPVRADDAGAELQLPVKTDGTGGWRFR</sequence>
<keyword evidence="3" id="KW-1185">Reference proteome</keyword>
<organism evidence="2 3">
    <name type="scientific">Kribbella hippodromi</name>
    <dbReference type="NCBI Taxonomy" id="434347"/>
    <lineage>
        <taxon>Bacteria</taxon>
        <taxon>Bacillati</taxon>
        <taxon>Actinomycetota</taxon>
        <taxon>Actinomycetes</taxon>
        <taxon>Propionibacteriales</taxon>
        <taxon>Kribbellaceae</taxon>
        <taxon>Kribbella</taxon>
    </lineage>
</organism>
<dbReference type="EMBL" id="BAAAPH010000027">
    <property type="protein sequence ID" value="GAA1599115.1"/>
    <property type="molecule type" value="Genomic_DNA"/>
</dbReference>
<gene>
    <name evidence="2" type="ORF">GCM10009804_64650</name>
</gene>